<evidence type="ECO:0000256" key="4">
    <source>
        <dbReference type="PROSITE-ProRule" id="PRU00335"/>
    </source>
</evidence>
<evidence type="ECO:0000256" key="2">
    <source>
        <dbReference type="ARBA" id="ARBA00023125"/>
    </source>
</evidence>
<dbReference type="PANTHER" id="PTHR47506">
    <property type="entry name" value="TRANSCRIPTIONAL REGULATORY PROTEIN"/>
    <property type="match status" value="1"/>
</dbReference>
<dbReference type="Pfam" id="PF16925">
    <property type="entry name" value="TetR_C_13"/>
    <property type="match status" value="1"/>
</dbReference>
<evidence type="ECO:0000259" key="5">
    <source>
        <dbReference type="PROSITE" id="PS50977"/>
    </source>
</evidence>
<evidence type="ECO:0000256" key="3">
    <source>
        <dbReference type="ARBA" id="ARBA00023163"/>
    </source>
</evidence>
<dbReference type="Gene3D" id="1.10.10.60">
    <property type="entry name" value="Homeodomain-like"/>
    <property type="match status" value="1"/>
</dbReference>
<dbReference type="InterPro" id="IPR036271">
    <property type="entry name" value="Tet_transcr_reg_TetR-rel_C_sf"/>
</dbReference>
<evidence type="ECO:0000256" key="1">
    <source>
        <dbReference type="ARBA" id="ARBA00023015"/>
    </source>
</evidence>
<protein>
    <recommendedName>
        <fullName evidence="5">HTH tetR-type domain-containing protein</fullName>
    </recommendedName>
</protein>
<keyword evidence="3" id="KW-0804">Transcription</keyword>
<dbReference type="Pfam" id="PF00440">
    <property type="entry name" value="TetR_N"/>
    <property type="match status" value="1"/>
</dbReference>
<dbReference type="EMBL" id="JPQU01000100">
    <property type="protein sequence ID" value="KFE50541.1"/>
    <property type="molecule type" value="Genomic_DNA"/>
</dbReference>
<name>A0A085V528_PSESX</name>
<dbReference type="GO" id="GO:0003677">
    <property type="term" value="F:DNA binding"/>
    <property type="evidence" value="ECO:0007669"/>
    <property type="project" value="UniProtKB-UniRule"/>
</dbReference>
<dbReference type="InterPro" id="IPR011075">
    <property type="entry name" value="TetR_C"/>
</dbReference>
<dbReference type="SUPFAM" id="SSF48498">
    <property type="entry name" value="Tetracyclin repressor-like, C-terminal domain"/>
    <property type="match status" value="1"/>
</dbReference>
<dbReference type="PANTHER" id="PTHR47506:SF10">
    <property type="entry name" value="TRANSCRIPTIONAL REGULATORY PROTEIN"/>
    <property type="match status" value="1"/>
</dbReference>
<keyword evidence="2 4" id="KW-0238">DNA-binding</keyword>
<reference evidence="6 7" key="1">
    <citation type="submission" date="2014-07" db="EMBL/GenBank/DDBJ databases">
        <title>Draft Genome Sequences of Environmental Pseudomonas syringae strains.</title>
        <authorList>
            <person name="Baltrus D.A."/>
            <person name="Berge O."/>
            <person name="Morris C."/>
        </authorList>
    </citation>
    <scope>NUCLEOTIDE SEQUENCE [LARGE SCALE GENOMIC DNA]</scope>
    <source>
        <strain evidence="6 7">GAW0119</strain>
    </source>
</reference>
<dbReference type="InterPro" id="IPR023772">
    <property type="entry name" value="DNA-bd_HTH_TetR-type_CS"/>
</dbReference>
<sequence>MTTKSEISVRPGRPREFDTQAVLDKAITRFSEYGFHGTSISDLNACLGLTSGSIYKAWGDKRGLFLATLDRYMALRAEAIAACLAGASSGRDKIESLLTHYARLSCEASGLTGCLIVETAVELSLADAEIATLITAQQNRREAQLGRLIKEGQLDGSIREDLNALNLAKLLLTLQQGMRVVGKTGANSKQMLGMVSELMQLLE</sequence>
<accession>A0A085V528</accession>
<dbReference type="AlphaFoldDB" id="A0A085V528"/>
<comment type="caution">
    <text evidence="6">The sequence shown here is derived from an EMBL/GenBank/DDBJ whole genome shotgun (WGS) entry which is preliminary data.</text>
</comment>
<dbReference type="SUPFAM" id="SSF46689">
    <property type="entry name" value="Homeodomain-like"/>
    <property type="match status" value="1"/>
</dbReference>
<keyword evidence="7" id="KW-1185">Reference proteome</keyword>
<gene>
    <name evidence="6" type="ORF">IV01_24765</name>
</gene>
<evidence type="ECO:0000313" key="6">
    <source>
        <dbReference type="EMBL" id="KFE50541.1"/>
    </source>
</evidence>
<feature type="DNA-binding region" description="H-T-H motif" evidence="4">
    <location>
        <begin position="39"/>
        <end position="58"/>
    </location>
</feature>
<dbReference type="PROSITE" id="PS01081">
    <property type="entry name" value="HTH_TETR_1"/>
    <property type="match status" value="1"/>
</dbReference>
<feature type="domain" description="HTH tetR-type" evidence="5">
    <location>
        <begin position="16"/>
        <end position="76"/>
    </location>
</feature>
<dbReference type="InterPro" id="IPR001647">
    <property type="entry name" value="HTH_TetR"/>
</dbReference>
<evidence type="ECO:0000313" key="7">
    <source>
        <dbReference type="Proteomes" id="UP000028631"/>
    </source>
</evidence>
<dbReference type="Gene3D" id="1.10.357.10">
    <property type="entry name" value="Tetracycline Repressor, domain 2"/>
    <property type="match status" value="1"/>
</dbReference>
<dbReference type="OrthoDB" id="270177at2"/>
<dbReference type="Proteomes" id="UP000028631">
    <property type="component" value="Unassembled WGS sequence"/>
</dbReference>
<dbReference type="PROSITE" id="PS50977">
    <property type="entry name" value="HTH_TETR_2"/>
    <property type="match status" value="1"/>
</dbReference>
<dbReference type="InterPro" id="IPR009057">
    <property type="entry name" value="Homeodomain-like_sf"/>
</dbReference>
<keyword evidence="1" id="KW-0805">Transcription regulation</keyword>
<dbReference type="PATRIC" id="fig|317.175.peg.5158"/>
<proteinExistence type="predicted"/>
<organism evidence="6 7">
    <name type="scientific">Pseudomonas syringae</name>
    <dbReference type="NCBI Taxonomy" id="317"/>
    <lineage>
        <taxon>Bacteria</taxon>
        <taxon>Pseudomonadati</taxon>
        <taxon>Pseudomonadota</taxon>
        <taxon>Gammaproteobacteria</taxon>
        <taxon>Pseudomonadales</taxon>
        <taxon>Pseudomonadaceae</taxon>
        <taxon>Pseudomonas</taxon>
    </lineage>
</organism>